<dbReference type="Gene3D" id="3.30.9.90">
    <property type="match status" value="1"/>
</dbReference>
<name>A0A382NPI1_9ZZZZ</name>
<gene>
    <name evidence="1" type="ORF">METZ01_LOCUS315101</name>
</gene>
<organism evidence="1">
    <name type="scientific">marine metagenome</name>
    <dbReference type="NCBI Taxonomy" id="408172"/>
    <lineage>
        <taxon>unclassified sequences</taxon>
        <taxon>metagenomes</taxon>
        <taxon>ecological metagenomes</taxon>
    </lineage>
</organism>
<dbReference type="InterPro" id="IPR036188">
    <property type="entry name" value="FAD/NAD-bd_sf"/>
</dbReference>
<dbReference type="AlphaFoldDB" id="A0A382NPI1"/>
<accession>A0A382NPI1</accession>
<dbReference type="PANTHER" id="PTHR10617:SF107">
    <property type="entry name" value="ELECTRON TRANSFER FLAVOPROTEIN-UBIQUINONE OXIDOREDUCTASE, MITOCHONDRIAL"/>
    <property type="match status" value="1"/>
</dbReference>
<reference evidence="1" key="1">
    <citation type="submission" date="2018-05" db="EMBL/GenBank/DDBJ databases">
        <authorList>
            <person name="Lanie J.A."/>
            <person name="Ng W.-L."/>
            <person name="Kazmierczak K.M."/>
            <person name="Andrzejewski T.M."/>
            <person name="Davidsen T.M."/>
            <person name="Wayne K.J."/>
            <person name="Tettelin H."/>
            <person name="Glass J.I."/>
            <person name="Rusch D."/>
            <person name="Podicherti R."/>
            <person name="Tsui H.-C.T."/>
            <person name="Winkler M.E."/>
        </authorList>
    </citation>
    <scope>NUCLEOTIDE SEQUENCE</scope>
</reference>
<protein>
    <submittedName>
        <fullName evidence="1">Uncharacterized protein</fullName>
    </submittedName>
</protein>
<feature type="non-terminal residue" evidence="1">
    <location>
        <position position="173"/>
    </location>
</feature>
<dbReference type="EMBL" id="UINC01101436">
    <property type="protein sequence ID" value="SVC62247.1"/>
    <property type="molecule type" value="Genomic_DNA"/>
</dbReference>
<dbReference type="Pfam" id="PF13450">
    <property type="entry name" value="NAD_binding_8"/>
    <property type="match status" value="1"/>
</dbReference>
<evidence type="ECO:0000313" key="1">
    <source>
        <dbReference type="EMBL" id="SVC62247.1"/>
    </source>
</evidence>
<dbReference type="GO" id="GO:0004174">
    <property type="term" value="F:electron-transferring-flavoprotein dehydrogenase activity"/>
    <property type="evidence" value="ECO:0007669"/>
    <property type="project" value="InterPro"/>
</dbReference>
<dbReference type="PANTHER" id="PTHR10617">
    <property type="entry name" value="ELECTRON TRANSFER FLAVOPROTEIN-UBIQUINONE OXIDOREDUCTASE"/>
    <property type="match status" value="1"/>
</dbReference>
<proteinExistence type="predicted"/>
<dbReference type="InterPro" id="IPR040156">
    <property type="entry name" value="ETF-QO"/>
</dbReference>
<dbReference type="SUPFAM" id="SSF51905">
    <property type="entry name" value="FAD/NAD(P)-binding domain"/>
    <property type="match status" value="1"/>
</dbReference>
<dbReference type="Gene3D" id="3.50.50.60">
    <property type="entry name" value="FAD/NAD(P)-binding domain"/>
    <property type="match status" value="1"/>
</dbReference>
<sequence>MEFDAVIVGAGPCGLSAACRLMQLARDADKKLNVAVVEKGSEVGAHIISGAVFDPTPLNQLFPDWQQLGAPVTTKVAGDEVLFMRSSASALKVPSLLVPAPMHNKGNYIISLGNLCRWLGDQAEALTVNVFPGFAASEVLYESDRVVGVATGDMGVSADGRHKQSYQAGYELR</sequence>